<feature type="compositionally biased region" description="Low complexity" evidence="1">
    <location>
        <begin position="24"/>
        <end position="45"/>
    </location>
</feature>
<dbReference type="Proteomes" id="UP000698752">
    <property type="component" value="Unassembled WGS sequence"/>
</dbReference>
<protein>
    <recommendedName>
        <fullName evidence="4">Ribbon-helix-helix protein CopG domain-containing protein</fullName>
    </recommendedName>
</protein>
<comment type="caution">
    <text evidence="2">The sequence shown here is derived from an EMBL/GenBank/DDBJ whole genome shotgun (WGS) entry which is preliminary data.</text>
</comment>
<gene>
    <name evidence="2" type="ORF">GXW78_09805</name>
</gene>
<evidence type="ECO:0000256" key="1">
    <source>
        <dbReference type="SAM" id="MobiDB-lite"/>
    </source>
</evidence>
<feature type="region of interest" description="Disordered" evidence="1">
    <location>
        <begin position="1"/>
        <end position="71"/>
    </location>
</feature>
<evidence type="ECO:0000313" key="2">
    <source>
        <dbReference type="EMBL" id="MBR0649957.1"/>
    </source>
</evidence>
<organism evidence="2 3">
    <name type="scientific">Neoroseomonas terrae</name>
    <dbReference type="NCBI Taxonomy" id="424799"/>
    <lineage>
        <taxon>Bacteria</taxon>
        <taxon>Pseudomonadati</taxon>
        <taxon>Pseudomonadota</taxon>
        <taxon>Alphaproteobacteria</taxon>
        <taxon>Acetobacterales</taxon>
        <taxon>Acetobacteraceae</taxon>
        <taxon>Neoroseomonas</taxon>
    </lineage>
</organism>
<dbReference type="RefSeq" id="WP_211868323.1">
    <property type="nucleotide sequence ID" value="NZ_JAAEDI010000009.1"/>
</dbReference>
<sequence>MAPPKRPSLVGAMKAAKDAAGRTAQPPEAAPVASQPSPAAETPAPLAAPPGPAKRDRSLSDRSATTALHIPREQLHLLRLVAVARANREGGGRPSVSNVLRELIEANRAALEREAAGG</sequence>
<dbReference type="EMBL" id="JAAEDI010000009">
    <property type="protein sequence ID" value="MBR0649957.1"/>
    <property type="molecule type" value="Genomic_DNA"/>
</dbReference>
<keyword evidence="3" id="KW-1185">Reference proteome</keyword>
<accession>A0ABS5EG12</accession>
<name>A0ABS5EG12_9PROT</name>
<evidence type="ECO:0000313" key="3">
    <source>
        <dbReference type="Proteomes" id="UP000698752"/>
    </source>
</evidence>
<evidence type="ECO:0008006" key="4">
    <source>
        <dbReference type="Google" id="ProtNLM"/>
    </source>
</evidence>
<reference evidence="3" key="1">
    <citation type="journal article" date="2021" name="Syst. Appl. Microbiol.">
        <title>Roseomonas hellenica sp. nov., isolated from roots of wild-growing Alkanna tinctoria.</title>
        <authorList>
            <person name="Rat A."/>
            <person name="Naranjo H.D."/>
            <person name="Lebbe L."/>
            <person name="Cnockaert M."/>
            <person name="Krigas N."/>
            <person name="Grigoriadou K."/>
            <person name="Maloupa E."/>
            <person name="Willems A."/>
        </authorList>
    </citation>
    <scope>NUCLEOTIDE SEQUENCE [LARGE SCALE GENOMIC DNA]</scope>
    <source>
        <strain evidence="3">LMG 31159</strain>
    </source>
</reference>
<proteinExistence type="predicted"/>